<evidence type="ECO:0000313" key="7">
    <source>
        <dbReference type="EMBL" id="KNC33285.1"/>
    </source>
</evidence>
<evidence type="ECO:0000256" key="4">
    <source>
        <dbReference type="SAM" id="Coils"/>
    </source>
</evidence>
<sequence length="328" mass="37984">MSGSDIAEFCRNAAMQAARELYKLAKTTDEEDLELRPLNTKSQVVKLLAEVRRNRNEYEVKDERIEALAEENRALRDALEILKDQRKTDKETISKWQDHVKNLEKELDELRSIEDTPQKQFSQPDDTSVYVEQTQEGELVPSSSVYQSGSKPVDEPENISRNLLSQNLESQQYSLPSDPPTDQNSDLKSSQLANKDWHPADFRLNSNHDVFNIPNDLNFTAKRKCMHGTDCKECEQFYGLLDQQMDYEHKNGAQLSSRHRVDADKQGTPPGYWRTDFSSDNMEEDKKRTAEQALAEGKNRFTEALNNGRYVFKDPKIRDYAKRRLRKS</sequence>
<dbReference type="GO" id="GO:0006281">
    <property type="term" value="P:DNA repair"/>
    <property type="evidence" value="ECO:0007669"/>
    <property type="project" value="InterPro"/>
</dbReference>
<keyword evidence="8" id="KW-1185">Reference proteome</keyword>
<dbReference type="EMBL" id="JRES01000205">
    <property type="protein sequence ID" value="KNC33285.1"/>
    <property type="molecule type" value="Genomic_DNA"/>
</dbReference>
<evidence type="ECO:0000259" key="6">
    <source>
        <dbReference type="Pfam" id="PF08573"/>
    </source>
</evidence>
<evidence type="ECO:0000313" key="8">
    <source>
        <dbReference type="Proteomes" id="UP000037069"/>
    </source>
</evidence>
<evidence type="ECO:0000256" key="1">
    <source>
        <dbReference type="ARBA" id="ARBA00004123"/>
    </source>
</evidence>
<feature type="region of interest" description="Disordered" evidence="5">
    <location>
        <begin position="254"/>
        <end position="286"/>
    </location>
</feature>
<comment type="subcellular location">
    <subcellularLocation>
        <location evidence="1">Nucleus</location>
    </subcellularLocation>
</comment>
<dbReference type="GO" id="GO:0005634">
    <property type="term" value="C:nucleus"/>
    <property type="evidence" value="ECO:0007669"/>
    <property type="project" value="UniProtKB-SubCell"/>
</dbReference>
<dbReference type="Pfam" id="PF08573">
    <property type="entry name" value="SAE2"/>
    <property type="match status" value="1"/>
</dbReference>
<feature type="coiled-coil region" evidence="4">
    <location>
        <begin position="51"/>
        <end position="113"/>
    </location>
</feature>
<accession>A0A0L0CLW5</accession>
<dbReference type="AlphaFoldDB" id="A0A0L0CLW5"/>
<protein>
    <recommendedName>
        <fullName evidence="6">DNA endonuclease activator Ctp1 C-terminal domain-containing protein</fullName>
    </recommendedName>
</protein>
<organism evidence="7 8">
    <name type="scientific">Lucilia cuprina</name>
    <name type="common">Green bottle fly</name>
    <name type="synonym">Australian sheep blowfly</name>
    <dbReference type="NCBI Taxonomy" id="7375"/>
    <lineage>
        <taxon>Eukaryota</taxon>
        <taxon>Metazoa</taxon>
        <taxon>Ecdysozoa</taxon>
        <taxon>Arthropoda</taxon>
        <taxon>Hexapoda</taxon>
        <taxon>Insecta</taxon>
        <taxon>Pterygota</taxon>
        <taxon>Neoptera</taxon>
        <taxon>Endopterygota</taxon>
        <taxon>Diptera</taxon>
        <taxon>Brachycera</taxon>
        <taxon>Muscomorpha</taxon>
        <taxon>Oestroidea</taxon>
        <taxon>Calliphoridae</taxon>
        <taxon>Luciliinae</taxon>
        <taxon>Lucilia</taxon>
    </lineage>
</organism>
<dbReference type="InterPro" id="IPR013882">
    <property type="entry name" value="Ctp1_C"/>
</dbReference>
<keyword evidence="4" id="KW-0175">Coiled coil</keyword>
<evidence type="ECO:0000256" key="3">
    <source>
        <dbReference type="ARBA" id="ARBA00023242"/>
    </source>
</evidence>
<keyword evidence="2" id="KW-0227">DNA damage</keyword>
<comment type="caution">
    <text evidence="7">The sequence shown here is derived from an EMBL/GenBank/DDBJ whole genome shotgun (WGS) entry which is preliminary data.</text>
</comment>
<feature type="domain" description="DNA endonuclease activator Ctp1 C-terminal" evidence="6">
    <location>
        <begin position="248"/>
        <end position="278"/>
    </location>
</feature>
<name>A0A0L0CLW5_LUCCU</name>
<gene>
    <name evidence="7" type="ORF">FF38_04197</name>
</gene>
<proteinExistence type="predicted"/>
<evidence type="ECO:0000256" key="2">
    <source>
        <dbReference type="ARBA" id="ARBA00022763"/>
    </source>
</evidence>
<evidence type="ECO:0000256" key="5">
    <source>
        <dbReference type="SAM" id="MobiDB-lite"/>
    </source>
</evidence>
<feature type="region of interest" description="Disordered" evidence="5">
    <location>
        <begin position="171"/>
        <end position="191"/>
    </location>
</feature>
<feature type="region of interest" description="Disordered" evidence="5">
    <location>
        <begin position="134"/>
        <end position="157"/>
    </location>
</feature>
<feature type="compositionally biased region" description="Polar residues" evidence="5">
    <location>
        <begin position="134"/>
        <end position="150"/>
    </location>
</feature>
<keyword evidence="3" id="KW-0539">Nucleus</keyword>
<reference evidence="7 8" key="1">
    <citation type="journal article" date="2015" name="Nat. Commun.">
        <title>Lucilia cuprina genome unlocks parasitic fly biology to underpin future interventions.</title>
        <authorList>
            <person name="Anstead C.A."/>
            <person name="Korhonen P.K."/>
            <person name="Young N.D."/>
            <person name="Hall R.S."/>
            <person name="Jex A.R."/>
            <person name="Murali S.C."/>
            <person name="Hughes D.S."/>
            <person name="Lee S.F."/>
            <person name="Perry T."/>
            <person name="Stroehlein A.J."/>
            <person name="Ansell B.R."/>
            <person name="Breugelmans B."/>
            <person name="Hofmann A."/>
            <person name="Qu J."/>
            <person name="Dugan S."/>
            <person name="Lee S.L."/>
            <person name="Chao H."/>
            <person name="Dinh H."/>
            <person name="Han Y."/>
            <person name="Doddapaneni H.V."/>
            <person name="Worley K.C."/>
            <person name="Muzny D.M."/>
            <person name="Ioannidis P."/>
            <person name="Waterhouse R.M."/>
            <person name="Zdobnov E.M."/>
            <person name="James P.J."/>
            <person name="Bagnall N.H."/>
            <person name="Kotze A.C."/>
            <person name="Gibbs R.A."/>
            <person name="Richards S."/>
            <person name="Batterham P."/>
            <person name="Gasser R.B."/>
        </authorList>
    </citation>
    <scope>NUCLEOTIDE SEQUENCE [LARGE SCALE GENOMIC DNA]</scope>
    <source>
        <strain evidence="7 8">LS</strain>
        <tissue evidence="7">Full body</tissue>
    </source>
</reference>
<dbReference type="Proteomes" id="UP000037069">
    <property type="component" value="Unassembled WGS sequence"/>
</dbReference>